<gene>
    <name evidence="2" type="ORF">CICLE_v10003173mg</name>
    <name evidence="3" type="ORF">CICLE_v10003788mg</name>
</gene>
<dbReference type="PANTHER" id="PTHR46162:SF56">
    <property type="entry name" value="UBIQUITIN CARBOXYL-TERMINAL HYDROLASE 12-LIKE"/>
    <property type="match status" value="1"/>
</dbReference>
<name>V4SEG4_CITCL</name>
<evidence type="ECO:0000313" key="3">
    <source>
        <dbReference type="EMBL" id="ESR46018.1"/>
    </source>
</evidence>
<feature type="domain" description="MATH" evidence="1">
    <location>
        <begin position="1"/>
        <end position="121"/>
    </location>
</feature>
<protein>
    <recommendedName>
        <fullName evidence="1">MATH domain-containing protein</fullName>
    </recommendedName>
</protein>
<feature type="non-terminal residue" evidence="3">
    <location>
        <position position="1"/>
    </location>
</feature>
<dbReference type="SUPFAM" id="SSF49599">
    <property type="entry name" value="TRAF domain-like"/>
    <property type="match status" value="2"/>
</dbReference>
<dbReference type="Pfam" id="PF22486">
    <property type="entry name" value="MATH_2"/>
    <property type="match status" value="2"/>
</dbReference>
<dbReference type="InterPro" id="IPR008974">
    <property type="entry name" value="TRAF-like"/>
</dbReference>
<reference evidence="3 4" key="1">
    <citation type="submission" date="2013-10" db="EMBL/GenBank/DDBJ databases">
        <authorList>
            <consortium name="International Citrus Genome Consortium"/>
            <person name="Jenkins J."/>
            <person name="Schmutz J."/>
            <person name="Prochnik S."/>
            <person name="Rokhsar D."/>
            <person name="Gmitter F."/>
            <person name="Ollitrault P."/>
            <person name="Machado M."/>
            <person name="Talon M."/>
            <person name="Wincker P."/>
            <person name="Jaillon O."/>
            <person name="Morgante M."/>
        </authorList>
    </citation>
    <scope>NUCLEOTIDE SEQUENCE</scope>
    <source>
        <strain evidence="4">cv. Clemenules</strain>
    </source>
</reference>
<dbReference type="PANTHER" id="PTHR46162">
    <property type="entry name" value="TRAF-LIKE FAMILY PROTEIN"/>
    <property type="match status" value="1"/>
</dbReference>
<feature type="domain" description="MATH" evidence="1">
    <location>
        <begin position="142"/>
        <end position="269"/>
    </location>
</feature>
<dbReference type="PROSITE" id="PS50144">
    <property type="entry name" value="MATH"/>
    <property type="match status" value="2"/>
</dbReference>
<dbReference type="CDD" id="cd00121">
    <property type="entry name" value="MATH"/>
    <property type="match status" value="2"/>
</dbReference>
<evidence type="ECO:0000259" key="1">
    <source>
        <dbReference type="PROSITE" id="PS50144"/>
    </source>
</evidence>
<dbReference type="EMBL" id="KI536799">
    <property type="protein sequence ID" value="ESR46005.1"/>
    <property type="molecule type" value="Genomic_DNA"/>
</dbReference>
<keyword evidence="4" id="KW-1185">Reference proteome</keyword>
<evidence type="ECO:0000313" key="2">
    <source>
        <dbReference type="EMBL" id="ESR46005.1"/>
    </source>
</evidence>
<accession>V4SEG4</accession>
<dbReference type="OMA" id="GTWKCPP"/>
<dbReference type="Gramene" id="ESR46005">
    <property type="protein sequence ID" value="ESR46005"/>
    <property type="gene ID" value="CICLE_v10003173mg"/>
</dbReference>
<dbReference type="Gene3D" id="2.60.210.10">
    <property type="entry name" value="Apoptosis, Tumor Necrosis Factor Receptor Associated Protein 2, Chain A"/>
    <property type="match status" value="2"/>
</dbReference>
<dbReference type="EMBL" id="KI536799">
    <property type="protein sequence ID" value="ESR46018.1"/>
    <property type="molecule type" value="Genomic_DNA"/>
</dbReference>
<dbReference type="InParanoid" id="V4SEG4"/>
<dbReference type="KEGG" id="cic:CICLE_v10003788mg"/>
<dbReference type="Gramene" id="ESR46018">
    <property type="protein sequence ID" value="ESR46018"/>
    <property type="gene ID" value="CICLE_v10003788mg"/>
</dbReference>
<sequence>LRIKSFSLLAQKAVHKKYESGAFEAGGYKCKNVKDHISLYLEMADTCSLTFGWEVYAVFRLFLLDQNQDIYLVVQDALGKERRFNGLKLQWGLDQFIPLEAFNDSTNGYLVKDTCVFGAEVFVKERSRVKGECLSMEKYAYSSKYVWKIDNFSKLGAGYKESQAFGAGNHKWKIELHPAGIDIGAADHLSMFLILENFTVENVQVYAEFTLRIWDQLGQSMNLFKVKYKFWFHTPKSSWGCPRFVSLSELNDPETGFLVNDVCVVEAEVTVLGISEPI</sequence>
<organism evidence="3 4">
    <name type="scientific">Citrus clementina</name>
    <name type="common">Clementine</name>
    <name type="synonym">Citrus deliciosa x Citrus sinensis</name>
    <dbReference type="NCBI Taxonomy" id="85681"/>
    <lineage>
        <taxon>Eukaryota</taxon>
        <taxon>Viridiplantae</taxon>
        <taxon>Streptophyta</taxon>
        <taxon>Embryophyta</taxon>
        <taxon>Tracheophyta</taxon>
        <taxon>Spermatophyta</taxon>
        <taxon>Magnoliopsida</taxon>
        <taxon>eudicotyledons</taxon>
        <taxon>Gunneridae</taxon>
        <taxon>Pentapetalae</taxon>
        <taxon>rosids</taxon>
        <taxon>malvids</taxon>
        <taxon>Sapindales</taxon>
        <taxon>Rutaceae</taxon>
        <taxon>Aurantioideae</taxon>
        <taxon>Citrus</taxon>
    </lineage>
</organism>
<dbReference type="KEGG" id="cic:CICLE_v10003173mg"/>
<dbReference type="eggNOG" id="KOG1987">
    <property type="taxonomic scope" value="Eukaryota"/>
</dbReference>
<evidence type="ECO:0000313" key="4">
    <source>
        <dbReference type="Proteomes" id="UP000030687"/>
    </source>
</evidence>
<dbReference type="SMART" id="SM00061">
    <property type="entry name" value="MATH"/>
    <property type="match status" value="1"/>
</dbReference>
<dbReference type="Proteomes" id="UP000030687">
    <property type="component" value="Unassembled WGS sequence"/>
</dbReference>
<proteinExistence type="predicted"/>
<dbReference type="InterPro" id="IPR002083">
    <property type="entry name" value="MATH/TRAF_dom"/>
</dbReference>
<dbReference type="AlphaFoldDB" id="V4SEG4"/>